<evidence type="ECO:0000256" key="1">
    <source>
        <dbReference type="SAM" id="MobiDB-lite"/>
    </source>
</evidence>
<feature type="region of interest" description="Disordered" evidence="1">
    <location>
        <begin position="33"/>
        <end position="58"/>
    </location>
</feature>
<dbReference type="KEGG" id="sbil:SANBI_003192"/>
<organism evidence="2 3">
    <name type="scientific">Sanguibacter biliveldensis</name>
    <dbReference type="NCBI Taxonomy" id="3030830"/>
    <lineage>
        <taxon>Bacteria</taxon>
        <taxon>Bacillati</taxon>
        <taxon>Actinomycetota</taxon>
        <taxon>Actinomycetes</taxon>
        <taxon>Micrococcales</taxon>
        <taxon>Sanguibacteraceae</taxon>
        <taxon>Sanguibacter</taxon>
    </lineage>
</organism>
<dbReference type="Proteomes" id="UP001304340">
    <property type="component" value="Chromosome"/>
</dbReference>
<evidence type="ECO:0000313" key="3">
    <source>
        <dbReference type="Proteomes" id="UP001304340"/>
    </source>
</evidence>
<name>A0AAF1BXL5_9MICO</name>
<evidence type="ECO:0000313" key="2">
    <source>
        <dbReference type="EMBL" id="WPF81871.1"/>
    </source>
</evidence>
<feature type="region of interest" description="Disordered" evidence="1">
    <location>
        <begin position="1"/>
        <end position="20"/>
    </location>
</feature>
<dbReference type="AlphaFoldDB" id="A0AAF1BXL5"/>
<dbReference type="RefSeq" id="WP_319156762.1">
    <property type="nucleotide sequence ID" value="NZ_CP138359.1"/>
</dbReference>
<gene>
    <name evidence="2" type="ORF">SANBI_003192</name>
</gene>
<feature type="compositionally biased region" description="Acidic residues" evidence="1">
    <location>
        <begin position="38"/>
        <end position="50"/>
    </location>
</feature>
<reference evidence="3" key="1">
    <citation type="submission" date="2023-11" db="EMBL/GenBank/DDBJ databases">
        <authorList>
            <person name="Helweg L.P."/>
            <person name="Kiel A."/>
            <person name="Hitz F."/>
            <person name="Ruckert-Reed C."/>
            <person name="Busche T."/>
            <person name="Kaltschmidt B."/>
            <person name="Kaltschmidt C."/>
        </authorList>
    </citation>
    <scope>NUCLEOTIDE SEQUENCE [LARGE SCALE GENOMIC DNA]</scope>
    <source>
        <strain evidence="3">4.1</strain>
    </source>
</reference>
<sequence length="84" mass="9122">MAPTLRSIEAKISGGEPVGPEEVRWLAESLRALVGPDPDPDDEPTPEELAAEFGLGSSPSPDMIEYLREFVRDRRAQEAADASE</sequence>
<accession>A0AAF1BXL5</accession>
<proteinExistence type="predicted"/>
<keyword evidence="3" id="KW-1185">Reference proteome</keyword>
<protein>
    <submittedName>
        <fullName evidence="2">Uncharacterized protein</fullName>
    </submittedName>
</protein>
<dbReference type="EMBL" id="CP138359">
    <property type="protein sequence ID" value="WPF81871.1"/>
    <property type="molecule type" value="Genomic_DNA"/>
</dbReference>